<evidence type="ECO:0000313" key="1">
    <source>
        <dbReference type="EMBL" id="MCU6795879.1"/>
    </source>
</evidence>
<sequence>MNYWVIAAVIVAVVALLSSPIRCRLTIVREAQDDDITFDIHGLYGMLKKRIAVPFIQFKNFVEGVNVEAAYIDKKEHQVISVKEEKITKRSIKESFDNALELLRNCFHFHEWLTVTLTHVRCIQFDWKTSVGIGDAPETAMATGMIWGLKSTMLGFLSRYIKLDARPKLQVIPQYNQTRFSTEVLVKLQISMWFILIAGIRLLTRILKIKGGLKTWRRVLFKA</sequence>
<accession>A0ABT2UQD4</accession>
<organism evidence="1 2">
    <name type="scientific">Paenibacillus baimaensis</name>
    <dbReference type="NCBI Taxonomy" id="2982185"/>
    <lineage>
        <taxon>Bacteria</taxon>
        <taxon>Bacillati</taxon>
        <taxon>Bacillota</taxon>
        <taxon>Bacilli</taxon>
        <taxon>Bacillales</taxon>
        <taxon>Paenibacillaceae</taxon>
        <taxon>Paenibacillus</taxon>
    </lineage>
</organism>
<comment type="caution">
    <text evidence="1">The sequence shown here is derived from an EMBL/GenBank/DDBJ whole genome shotgun (WGS) entry which is preliminary data.</text>
</comment>
<dbReference type="Proteomes" id="UP001652445">
    <property type="component" value="Unassembled WGS sequence"/>
</dbReference>
<proteinExistence type="predicted"/>
<evidence type="ECO:0000313" key="2">
    <source>
        <dbReference type="Proteomes" id="UP001652445"/>
    </source>
</evidence>
<protein>
    <submittedName>
        <fullName evidence="1">DUF2953 domain-containing protein</fullName>
    </submittedName>
</protein>
<keyword evidence="2" id="KW-1185">Reference proteome</keyword>
<dbReference type="EMBL" id="JAOQIO010000095">
    <property type="protein sequence ID" value="MCU6795879.1"/>
    <property type="molecule type" value="Genomic_DNA"/>
</dbReference>
<reference evidence="1 2" key="1">
    <citation type="submission" date="2022-09" db="EMBL/GenBank/DDBJ databases">
        <authorList>
            <person name="Han X.L."/>
            <person name="Wang Q."/>
            <person name="Lu T."/>
        </authorList>
    </citation>
    <scope>NUCLEOTIDE SEQUENCE [LARGE SCALE GENOMIC DNA]</scope>
    <source>
        <strain evidence="1 2">WQ 127069</strain>
    </source>
</reference>
<gene>
    <name evidence="1" type="ORF">OB236_27550</name>
</gene>
<dbReference type="Pfam" id="PF11167">
    <property type="entry name" value="DUF2953"/>
    <property type="match status" value="1"/>
</dbReference>
<name>A0ABT2UQD4_9BACL</name>
<dbReference type="InterPro" id="IPR021338">
    <property type="entry name" value="DUF2953"/>
</dbReference>
<dbReference type="RefSeq" id="WP_262686771.1">
    <property type="nucleotide sequence ID" value="NZ_JAOQIO010000095.1"/>
</dbReference>